<evidence type="ECO:0008006" key="3">
    <source>
        <dbReference type="Google" id="ProtNLM"/>
    </source>
</evidence>
<reference evidence="1 2" key="1">
    <citation type="submission" date="2015-09" db="EMBL/GenBank/DDBJ databases">
        <title>Genome announcement of multiple Pseudomonas syringae strains.</title>
        <authorList>
            <person name="Thakur S."/>
            <person name="Wang P.W."/>
            <person name="Gong Y."/>
            <person name="Weir B.S."/>
            <person name="Guttman D.S."/>
        </authorList>
    </citation>
    <scope>NUCLEOTIDE SEQUENCE [LARGE SCALE GENOMIC DNA]</scope>
    <source>
        <strain evidence="1 2">ICMP17001</strain>
    </source>
</reference>
<evidence type="ECO:0000313" key="1">
    <source>
        <dbReference type="EMBL" id="KPW87239.1"/>
    </source>
</evidence>
<comment type="caution">
    <text evidence="1">The sequence shown here is derived from an EMBL/GenBank/DDBJ whole genome shotgun (WGS) entry which is preliminary data.</text>
</comment>
<dbReference type="Proteomes" id="UP000051335">
    <property type="component" value="Unassembled WGS sequence"/>
</dbReference>
<keyword evidence="2" id="KW-1185">Reference proteome</keyword>
<organism evidence="1 2">
    <name type="scientific">Pseudomonas syringae pv. coryli</name>
    <dbReference type="NCBI Taxonomy" id="317659"/>
    <lineage>
        <taxon>Bacteria</taxon>
        <taxon>Pseudomonadati</taxon>
        <taxon>Pseudomonadota</taxon>
        <taxon>Gammaproteobacteria</taxon>
        <taxon>Pseudomonadales</taxon>
        <taxon>Pseudomonadaceae</taxon>
        <taxon>Pseudomonas</taxon>
    </lineage>
</organism>
<evidence type="ECO:0000313" key="2">
    <source>
        <dbReference type="Proteomes" id="UP000051335"/>
    </source>
</evidence>
<dbReference type="EMBL" id="LJQC01001075">
    <property type="protein sequence ID" value="KPW87239.1"/>
    <property type="molecule type" value="Genomic_DNA"/>
</dbReference>
<accession>A0A0P9M831</accession>
<gene>
    <name evidence="1" type="ORF">ALO75_02562</name>
</gene>
<sequence length="394" mass="44457">MSICHSTRNHFSSSAGVTLRACSNTSENASGAPFCQQKLVSAPSCSNCPIEKLYMPMPNHSVTLPIAEESFSSWCHRLQPRTAAQWRAIDEILNLKPHPLAELRLRDPDFESPPVFESRIKDAFGLKKVAFFERFRADCLWLVPHTVGDYACADCIANALRQHGRIVLMKSWRYLLAPICPKHSKILTDYGRRKSSYLQFLTGPPVPLRLTITGSALDAVIKAGLKVQVLMLKLEKQLVSNPHSAGTREFSIFHARKYIMEFLLHAAHYGAGLATQFVTTPRAGDVALTDMRFKLLMKVGALQANAAERTCALIMMGIITGYVTRQEIEELNNQTEYVRSWWACRWDPEFLGTSCRQIYKSHDQTYSRQIRNALGTFNHKHTKAFVRGMALEPL</sequence>
<proteinExistence type="predicted"/>
<name>A0A0P9M831_9PSED</name>
<protein>
    <recommendedName>
        <fullName evidence="3">TniQ protein</fullName>
    </recommendedName>
</protein>
<dbReference type="PATRIC" id="fig|317659.3.peg.3989"/>
<dbReference type="AlphaFoldDB" id="A0A0P9M831"/>